<evidence type="ECO:0000259" key="2">
    <source>
        <dbReference type="Pfam" id="PF13966"/>
    </source>
</evidence>
<dbReference type="InterPro" id="IPR026960">
    <property type="entry name" value="RVT-Znf"/>
</dbReference>
<reference evidence="3" key="3">
    <citation type="submission" date="2006-01" db="EMBL/GenBank/DDBJ databases">
        <authorList>
            <person name="Buell R."/>
        </authorList>
    </citation>
    <scope>NUCLEOTIDE SEQUENCE</scope>
</reference>
<accession>Q2QND7</accession>
<dbReference type="PANTHER" id="PTHR34146:SF3">
    <property type="entry name" value="POLYNUCLEOTIDYL TRANSFERASE, RIBONUCLEASE H-LIKE SUPERFAMILY PROTEIN"/>
    <property type="match status" value="1"/>
</dbReference>
<organism evidence="3">
    <name type="scientific">Oryza sativa subsp. japonica</name>
    <name type="common">Rice</name>
    <dbReference type="NCBI Taxonomy" id="39947"/>
    <lineage>
        <taxon>Eukaryota</taxon>
        <taxon>Viridiplantae</taxon>
        <taxon>Streptophyta</taxon>
        <taxon>Embryophyta</taxon>
        <taxon>Tracheophyta</taxon>
        <taxon>Spermatophyta</taxon>
        <taxon>Magnoliopsida</taxon>
        <taxon>Liliopsida</taxon>
        <taxon>Poales</taxon>
        <taxon>Poaceae</taxon>
        <taxon>BOP clade</taxon>
        <taxon>Oryzoideae</taxon>
        <taxon>Oryzeae</taxon>
        <taxon>Oryzinae</taxon>
        <taxon>Oryza</taxon>
        <taxon>Oryza sativa</taxon>
    </lineage>
</organism>
<protein>
    <submittedName>
        <fullName evidence="3">Uncharacterized protein</fullName>
    </submittedName>
</protein>
<reference evidence="3" key="1">
    <citation type="journal article" date="2005" name="BMC Biol.">
        <title>The sequence of rice chromosomes 11 and 12, rich in disease resistance genes and recent gene duplications.</title>
        <authorList>
            <consortium name="The rice chromosomes 11 and 12 sequencing consortia"/>
        </authorList>
    </citation>
    <scope>NUCLEOTIDE SEQUENCE [LARGE SCALE GENOMIC DNA]</scope>
</reference>
<feature type="domain" description="Reverse transcriptase zinc-binding" evidence="2">
    <location>
        <begin position="52"/>
        <end position="119"/>
    </location>
</feature>
<proteinExistence type="predicted"/>
<dbReference type="AlphaFoldDB" id="Q2QND7"/>
<gene>
    <name evidence="3" type="ordered locus">LOC_Os12g38160</name>
</gene>
<reference evidence="3" key="2">
    <citation type="submission" date="2005-04" db="EMBL/GenBank/DDBJ databases">
        <authorList>
            <person name="Buell C.R."/>
            <person name="Wing R.A."/>
            <person name="McCombie W.A."/>
            <person name="Ouyang S."/>
        </authorList>
    </citation>
    <scope>NUCLEOTIDE SEQUENCE</scope>
</reference>
<sequence>MTIYDAPEIKEKQEKAQAAQPKQQQVWTNCVGSTTLQEMNHVQSAIPTLHLNLLKKTWSDKLIPPKVKTFMWRLIRNALPTANNLHFRIPDILDSCHRCNSAKTSVHLFFHCSFARLSWMISDFKLNFQIIDSMNSVPEIISFILAASSKTESFQKFCIFLWFIWKARNGSYFKRKNWEPSQVCIAADVMASNYNTLTQAQNQDDNSLFFNSPDSNISIPSGTRCFVDASWKDDKSGFGLFLHDPTSHKALFVKASSDTYTSALQAEHASIYVALCICQKLKITDVVFLSDNQHWSLLPLLQRSE</sequence>
<feature type="domain" description="RNase H type-1" evidence="1">
    <location>
        <begin position="227"/>
        <end position="293"/>
    </location>
</feature>
<evidence type="ECO:0000313" key="3">
    <source>
        <dbReference type="EMBL" id="ABA99647.1"/>
    </source>
</evidence>
<dbReference type="Pfam" id="PF13456">
    <property type="entry name" value="RVT_3"/>
    <property type="match status" value="1"/>
</dbReference>
<dbReference type="Pfam" id="PF13966">
    <property type="entry name" value="zf-RVT"/>
    <property type="match status" value="1"/>
</dbReference>
<dbReference type="PANTHER" id="PTHR34146">
    <property type="entry name" value="POLYNUCLEOTIDYL TRANSFERASE, RIBONUCLEASE H-LIKE SUPERFAMILY PROTEIN-RELATED"/>
    <property type="match status" value="1"/>
</dbReference>
<evidence type="ECO:0000259" key="1">
    <source>
        <dbReference type="Pfam" id="PF13456"/>
    </source>
</evidence>
<dbReference type="GO" id="GO:0003676">
    <property type="term" value="F:nucleic acid binding"/>
    <property type="evidence" value="ECO:0007669"/>
    <property type="project" value="InterPro"/>
</dbReference>
<dbReference type="EMBL" id="DP000011">
    <property type="protein sequence ID" value="ABA99647.1"/>
    <property type="molecule type" value="Genomic_DNA"/>
</dbReference>
<dbReference type="InterPro" id="IPR002156">
    <property type="entry name" value="RNaseH_domain"/>
</dbReference>
<dbReference type="GO" id="GO:0004523">
    <property type="term" value="F:RNA-DNA hybrid ribonuclease activity"/>
    <property type="evidence" value="ECO:0007669"/>
    <property type="project" value="InterPro"/>
</dbReference>
<name>Q2QND7_ORYSJ</name>